<gene>
    <name evidence="4" type="ORF">MAM1_0025c02078</name>
</gene>
<dbReference type="Proteomes" id="UP000053815">
    <property type="component" value="Unassembled WGS sequence"/>
</dbReference>
<dbReference type="CDD" id="cd22670">
    <property type="entry name" value="FHA_MEK1-like"/>
    <property type="match status" value="1"/>
</dbReference>
<keyword evidence="4" id="KW-0418">Kinase</keyword>
<evidence type="ECO:0000313" key="4">
    <source>
        <dbReference type="EMBL" id="GAN02633.1"/>
    </source>
</evidence>
<evidence type="ECO:0000313" key="5">
    <source>
        <dbReference type="Proteomes" id="UP000053815"/>
    </source>
</evidence>
<dbReference type="InterPro" id="IPR000719">
    <property type="entry name" value="Prot_kinase_dom"/>
</dbReference>
<sequence>MKQLLGVLRGANSNNQDFVFMIEEGETYHIGKNKRRSNIRIDIDDMISDTHCVIATSPDSLNNVPNVYLTDTSTAGTFLNTCLIGQNRTVLLYSGCIISFASKHINLQYIQYSTDDELFPAFTMTIQPGYLFSPIQQVGTGREISIEATNREIGCGNQSSIMLAYDKKNPNRQLACKYTNLRRSHLRPWLMRAYKTELKILKSNKHPNVLSLVALHENQQQKFAFLPLYHGGSLQERLSNSDPSMNRMDERSAIFLIEQLFAGLDYLHDRDIIHCDLKVPSTNKQLAPCTNHAIQPSNILLADRHTCRPRLVIADFGHSMYKTYKPETWPEDWGTLAYHAPEMVQLQEFSDKVDSWAAGIIFYQLLVGDHPFNGYESQSLEEAIVMKEIELSSAIFSEISPSSKQIITQLTQKSQHQRAAIKQVVRKTLCSWFDGDDKIAHDHYVREREWWFGEVECPPSTSKAIKPNIARFDYDNQPEAVEMFKKFRNPTDPNTFLSAPQTDTSLYPSLSSRFKSFRNAREHIKFLQQC</sequence>
<dbReference type="EMBL" id="DF836314">
    <property type="protein sequence ID" value="GAN02633.1"/>
    <property type="molecule type" value="Genomic_DNA"/>
</dbReference>
<feature type="domain" description="FHA" evidence="2">
    <location>
        <begin position="28"/>
        <end position="84"/>
    </location>
</feature>
<dbReference type="InterPro" id="IPR008984">
    <property type="entry name" value="SMAD_FHA_dom_sf"/>
</dbReference>
<dbReference type="PROSITE" id="PS50006">
    <property type="entry name" value="FHA_DOMAIN"/>
    <property type="match status" value="1"/>
</dbReference>
<evidence type="ECO:0000256" key="1">
    <source>
        <dbReference type="ARBA" id="ARBA00005575"/>
    </source>
</evidence>
<comment type="similarity">
    <text evidence="1">Belongs to the protein kinase superfamily. CAMK Ser/Thr protein kinase family. CHEK2 subfamily.</text>
</comment>
<dbReference type="PANTHER" id="PTHR24347">
    <property type="entry name" value="SERINE/THREONINE-PROTEIN KINASE"/>
    <property type="match status" value="1"/>
</dbReference>
<dbReference type="AlphaFoldDB" id="A0A0C9MLA8"/>
<keyword evidence="5" id="KW-1185">Reference proteome</keyword>
<dbReference type="GO" id="GO:0004672">
    <property type="term" value="F:protein kinase activity"/>
    <property type="evidence" value="ECO:0007669"/>
    <property type="project" value="InterPro"/>
</dbReference>
<dbReference type="Gene3D" id="1.10.510.10">
    <property type="entry name" value="Transferase(Phosphotransferase) domain 1"/>
    <property type="match status" value="1"/>
</dbReference>
<dbReference type="Pfam" id="PF00498">
    <property type="entry name" value="FHA"/>
    <property type="match status" value="1"/>
</dbReference>
<reference evidence="4" key="1">
    <citation type="submission" date="2014-09" db="EMBL/GenBank/DDBJ databases">
        <title>Draft genome sequence of an oleaginous Mucoromycotina fungus Mucor ambiguus NBRC6742.</title>
        <authorList>
            <person name="Takeda I."/>
            <person name="Yamane N."/>
            <person name="Morita T."/>
            <person name="Tamano K."/>
            <person name="Machida M."/>
            <person name="Baker S."/>
            <person name="Koike H."/>
        </authorList>
    </citation>
    <scope>NUCLEOTIDE SEQUENCE</scope>
    <source>
        <strain evidence="4">NBRC 6742</strain>
    </source>
</reference>
<name>A0A0C9MLA8_9FUNG</name>
<protein>
    <submittedName>
        <fullName evidence="4">Calmodulin-dependent protein kinase homologue</fullName>
    </submittedName>
</protein>
<dbReference type="STRING" id="91626.A0A0C9MLA8"/>
<organism evidence="4">
    <name type="scientific">Mucor ambiguus</name>
    <dbReference type="NCBI Taxonomy" id="91626"/>
    <lineage>
        <taxon>Eukaryota</taxon>
        <taxon>Fungi</taxon>
        <taxon>Fungi incertae sedis</taxon>
        <taxon>Mucoromycota</taxon>
        <taxon>Mucoromycotina</taxon>
        <taxon>Mucoromycetes</taxon>
        <taxon>Mucorales</taxon>
        <taxon>Mucorineae</taxon>
        <taxon>Mucoraceae</taxon>
        <taxon>Mucor</taxon>
    </lineage>
</organism>
<dbReference type="GO" id="GO:0005524">
    <property type="term" value="F:ATP binding"/>
    <property type="evidence" value="ECO:0007669"/>
    <property type="project" value="InterPro"/>
</dbReference>
<dbReference type="InterPro" id="IPR011009">
    <property type="entry name" value="Kinase-like_dom_sf"/>
</dbReference>
<dbReference type="Gene3D" id="2.60.200.20">
    <property type="match status" value="1"/>
</dbReference>
<keyword evidence="4" id="KW-0808">Transferase</keyword>
<evidence type="ECO:0000259" key="3">
    <source>
        <dbReference type="PROSITE" id="PS50011"/>
    </source>
</evidence>
<dbReference type="PROSITE" id="PS50011">
    <property type="entry name" value="PROTEIN_KINASE_DOM"/>
    <property type="match status" value="1"/>
</dbReference>
<accession>A0A0C9MLA8</accession>
<dbReference type="InterPro" id="IPR000253">
    <property type="entry name" value="FHA_dom"/>
</dbReference>
<dbReference type="SMART" id="SM00240">
    <property type="entry name" value="FHA"/>
    <property type="match status" value="1"/>
</dbReference>
<proteinExistence type="inferred from homology"/>
<evidence type="ECO:0000259" key="2">
    <source>
        <dbReference type="PROSITE" id="PS50006"/>
    </source>
</evidence>
<feature type="domain" description="Protein kinase" evidence="3">
    <location>
        <begin position="147"/>
        <end position="433"/>
    </location>
</feature>
<dbReference type="Pfam" id="PF00069">
    <property type="entry name" value="Pkinase"/>
    <property type="match status" value="2"/>
</dbReference>
<dbReference type="OrthoDB" id="10252171at2759"/>
<dbReference type="SUPFAM" id="SSF56112">
    <property type="entry name" value="Protein kinase-like (PK-like)"/>
    <property type="match status" value="1"/>
</dbReference>
<dbReference type="SUPFAM" id="SSF49879">
    <property type="entry name" value="SMAD/FHA domain"/>
    <property type="match status" value="1"/>
</dbReference>